<reference evidence="1" key="1">
    <citation type="submission" date="2022-03" db="EMBL/GenBank/DDBJ databases">
        <authorList>
            <person name="Martin C."/>
        </authorList>
    </citation>
    <scope>NUCLEOTIDE SEQUENCE</scope>
</reference>
<dbReference type="SMART" id="SM00225">
    <property type="entry name" value="BTB"/>
    <property type="match status" value="1"/>
</dbReference>
<name>A0A8J1TUD8_OWEFU</name>
<dbReference type="OrthoDB" id="10047373at2759"/>
<dbReference type="InterPro" id="IPR011333">
    <property type="entry name" value="SKP1/BTB/POZ_sf"/>
</dbReference>
<evidence type="ECO:0000313" key="2">
    <source>
        <dbReference type="Proteomes" id="UP000749559"/>
    </source>
</evidence>
<dbReference type="PANTHER" id="PTHR11145">
    <property type="entry name" value="BTB/POZ DOMAIN-CONTAINING ADAPTER FOR CUL3-MEDIATED RHOA DEGRADATION PROTEIN FAMILY MEMBER"/>
    <property type="match status" value="1"/>
</dbReference>
<proteinExistence type="predicted"/>
<protein>
    <submittedName>
        <fullName evidence="1">Uncharacterized protein</fullName>
    </submittedName>
</protein>
<dbReference type="InterPro" id="IPR000210">
    <property type="entry name" value="BTB/POZ_dom"/>
</dbReference>
<dbReference type="GO" id="GO:0051260">
    <property type="term" value="P:protein homooligomerization"/>
    <property type="evidence" value="ECO:0007669"/>
    <property type="project" value="InterPro"/>
</dbReference>
<dbReference type="Proteomes" id="UP000749559">
    <property type="component" value="Unassembled WGS sequence"/>
</dbReference>
<keyword evidence="2" id="KW-1185">Reference proteome</keyword>
<dbReference type="AlphaFoldDB" id="A0A8J1TUD8"/>
<comment type="caution">
    <text evidence="1">The sequence shown here is derived from an EMBL/GenBank/DDBJ whole genome shotgun (WGS) entry which is preliminary data.</text>
</comment>
<dbReference type="PANTHER" id="PTHR11145:SF8">
    <property type="entry name" value="RE57120P"/>
    <property type="match status" value="1"/>
</dbReference>
<dbReference type="SUPFAM" id="SSF54695">
    <property type="entry name" value="POZ domain"/>
    <property type="match status" value="1"/>
</dbReference>
<dbReference type="EMBL" id="CAIIXF020000010">
    <property type="protein sequence ID" value="CAH1796074.1"/>
    <property type="molecule type" value="Genomic_DNA"/>
</dbReference>
<evidence type="ECO:0000313" key="1">
    <source>
        <dbReference type="EMBL" id="CAH1796074.1"/>
    </source>
</evidence>
<gene>
    <name evidence="1" type="ORF">OFUS_LOCUS20526</name>
</gene>
<dbReference type="Pfam" id="PF02214">
    <property type="entry name" value="BTB_2"/>
    <property type="match status" value="1"/>
</dbReference>
<accession>A0A8J1TUD8</accession>
<organism evidence="1 2">
    <name type="scientific">Owenia fusiformis</name>
    <name type="common">Polychaete worm</name>
    <dbReference type="NCBI Taxonomy" id="6347"/>
    <lineage>
        <taxon>Eukaryota</taxon>
        <taxon>Metazoa</taxon>
        <taxon>Spiralia</taxon>
        <taxon>Lophotrochozoa</taxon>
        <taxon>Annelida</taxon>
        <taxon>Polychaeta</taxon>
        <taxon>Sedentaria</taxon>
        <taxon>Canalipalpata</taxon>
        <taxon>Sabellida</taxon>
        <taxon>Oweniida</taxon>
        <taxon>Oweniidae</taxon>
        <taxon>Owenia</taxon>
    </lineage>
</organism>
<dbReference type="InterPro" id="IPR003131">
    <property type="entry name" value="T1-type_BTB"/>
</dbReference>
<dbReference type="CDD" id="cd18316">
    <property type="entry name" value="BTB_POZ_KCTD-like"/>
    <property type="match status" value="1"/>
</dbReference>
<dbReference type="InterPro" id="IPR045068">
    <property type="entry name" value="BACURD1-3"/>
</dbReference>
<dbReference type="Gene3D" id="3.30.710.10">
    <property type="entry name" value="Potassium Channel Kv1.1, Chain A"/>
    <property type="match status" value="1"/>
</dbReference>
<sequence>MKPLANMAAKMNDDTKLINDDKKMHKGDKKMHNDERWVTINVGGVTFETSLGTVKSLRSEYLNDMIYLYEVPADGVYRIDRDPECFRMLLNFARSGKLTGVEGRISPELLLDATRFYQLNQDVCNVINEYIEQVYVNRKIEKQMKVMKRYKSFEKQCLSMCDLEEVDCHMQRMVHHNKIDISVGPEMRLGKRRRRPIDDITCYPEELFKDSDDHVCDVMKYVRDPERPGYEEVYVDELCNKHVQCVSCERKMPIKRDIGWCHKCLLCYRCQGPWCVTPDTFIGYL</sequence>